<dbReference type="GO" id="GO:0032787">
    <property type="term" value="P:monocarboxylic acid metabolic process"/>
    <property type="evidence" value="ECO:0007669"/>
    <property type="project" value="UniProtKB-ARBA"/>
</dbReference>
<dbReference type="PRINTS" id="PR00143">
    <property type="entry name" value="CITRTSNTHASE"/>
</dbReference>
<dbReference type="InterPro" id="IPR036969">
    <property type="entry name" value="Citrate_synthase_sf"/>
</dbReference>
<evidence type="ECO:0000256" key="10">
    <source>
        <dbReference type="RuleBase" id="RU003406"/>
    </source>
</evidence>
<dbReference type="InterPro" id="IPR010953">
    <property type="entry name" value="Citrate_synthase_typ-I"/>
</dbReference>
<gene>
    <name evidence="11" type="ORF">D7V88_06735</name>
</gene>
<dbReference type="GO" id="GO:0006099">
    <property type="term" value="P:tricarboxylic acid cycle"/>
    <property type="evidence" value="ECO:0007669"/>
    <property type="project" value="UniProtKB-UniRule"/>
</dbReference>
<keyword evidence="12" id="KW-1185">Reference proteome</keyword>
<evidence type="ECO:0000313" key="11">
    <source>
        <dbReference type="EMBL" id="RKG92310.1"/>
    </source>
</evidence>
<comment type="caution">
    <text evidence="11">The sequence shown here is derived from an EMBL/GenBank/DDBJ whole genome shotgun (WGS) entry which is preliminary data.</text>
</comment>
<feature type="active site" evidence="8">
    <location>
        <position position="364"/>
    </location>
</feature>
<dbReference type="Gene3D" id="1.10.580.10">
    <property type="entry name" value="Citrate Synthase, domain 1"/>
    <property type="match status" value="1"/>
</dbReference>
<dbReference type="GO" id="GO:0005737">
    <property type="term" value="C:cytoplasm"/>
    <property type="evidence" value="ECO:0007669"/>
    <property type="project" value="InterPro"/>
</dbReference>
<keyword evidence="4 7" id="KW-0808">Transferase</keyword>
<accession>A0A3A8JKF8</accession>
<keyword evidence="3 9" id="KW-0816">Tricarboxylic acid cycle</keyword>
<dbReference type="FunFam" id="1.10.580.10:FF:000005">
    <property type="entry name" value="Citrate synthase"/>
    <property type="match status" value="1"/>
</dbReference>
<dbReference type="AlphaFoldDB" id="A0A3A8JKF8"/>
<dbReference type="EMBL" id="RAVZ01000028">
    <property type="protein sequence ID" value="RKG92310.1"/>
    <property type="molecule type" value="Genomic_DNA"/>
</dbReference>
<dbReference type="PANTHER" id="PTHR42871:SF1">
    <property type="entry name" value="CITRATE SYNTHASE"/>
    <property type="match status" value="1"/>
</dbReference>
<dbReference type="InterPro" id="IPR024176">
    <property type="entry name" value="Citrate_synthase_bac-typ"/>
</dbReference>
<dbReference type="Pfam" id="PF00285">
    <property type="entry name" value="Citrate_synt"/>
    <property type="match status" value="1"/>
</dbReference>
<dbReference type="PROSITE" id="PS00480">
    <property type="entry name" value="CITRATE_SYNTHASE"/>
    <property type="match status" value="1"/>
</dbReference>
<evidence type="ECO:0000313" key="12">
    <source>
        <dbReference type="Proteomes" id="UP000268094"/>
    </source>
</evidence>
<organism evidence="11 12">
    <name type="scientific">Corallococcus terminator</name>
    <dbReference type="NCBI Taxonomy" id="2316733"/>
    <lineage>
        <taxon>Bacteria</taxon>
        <taxon>Pseudomonadati</taxon>
        <taxon>Myxococcota</taxon>
        <taxon>Myxococcia</taxon>
        <taxon>Myxococcales</taxon>
        <taxon>Cystobacterineae</taxon>
        <taxon>Myxococcaceae</taxon>
        <taxon>Corallococcus</taxon>
    </lineage>
</organism>
<evidence type="ECO:0000256" key="1">
    <source>
        <dbReference type="ARBA" id="ARBA00004751"/>
    </source>
</evidence>
<dbReference type="NCBIfam" id="NF004126">
    <property type="entry name" value="PRK05614.1"/>
    <property type="match status" value="1"/>
</dbReference>
<evidence type="ECO:0000256" key="9">
    <source>
        <dbReference type="RuleBase" id="RU003370"/>
    </source>
</evidence>
<dbReference type="FunFam" id="1.10.230.10:FF:000002">
    <property type="entry name" value="Citrate synthase"/>
    <property type="match status" value="1"/>
</dbReference>
<evidence type="ECO:0000256" key="6">
    <source>
        <dbReference type="NCBIfam" id="TIGR01798"/>
    </source>
</evidence>
<dbReference type="Gene3D" id="1.10.230.10">
    <property type="entry name" value="Cytochrome P450-Terp, domain 2"/>
    <property type="match status" value="1"/>
</dbReference>
<evidence type="ECO:0000256" key="2">
    <source>
        <dbReference type="ARBA" id="ARBA00010566"/>
    </source>
</evidence>
<evidence type="ECO:0000256" key="5">
    <source>
        <dbReference type="ARBA" id="ARBA00049288"/>
    </source>
</evidence>
<evidence type="ECO:0000256" key="4">
    <source>
        <dbReference type="ARBA" id="ARBA00022679"/>
    </source>
</evidence>
<dbReference type="OrthoDB" id="9800864at2"/>
<keyword evidence="11" id="KW-0012">Acyltransferase</keyword>
<comment type="similarity">
    <text evidence="2 7 10">Belongs to the citrate synthase family.</text>
</comment>
<dbReference type="InterPro" id="IPR002020">
    <property type="entry name" value="Citrate_synthase"/>
</dbReference>
<dbReference type="PANTHER" id="PTHR42871">
    <property type="entry name" value="CITRATE SYNTHASE"/>
    <property type="match status" value="1"/>
</dbReference>
<feature type="active site" evidence="8">
    <location>
        <position position="308"/>
    </location>
</feature>
<protein>
    <recommendedName>
        <fullName evidence="6 7">Citrate synthase</fullName>
    </recommendedName>
</protein>
<dbReference type="InterPro" id="IPR019810">
    <property type="entry name" value="Citrate_synthase_AS"/>
</dbReference>
<sequence length="433" mass="48774">MPKDTLTITDNRTGKTYEVPIENGCIRTPDLRQIKTGSDDFGLMGYDPAFLNTANCKSAITFIDGDKGILEYRGYPIEQLAEKSSFLEVAYLLLKGELPTEKELSVFTDLVTHHTYVHENVKSFMDGFRYDAHPMSMLGSTVAALSGFYPDAKNIRDERSREIQITRLIAKMPTIAAFSYRHTMGLPYVYPSNDLSYVANFLTMMKHIGGAYKVHPVLEKALDVLFILHADHEQNCSTTSVRTVGSSQVDPYSAVAAGVGALYGPLHGGANEAVLRMLRDIGHVSKIPEFIKQVKGGEGEKKLMGFGHRVYKSYDPRAKVIKRVADEVFEVTGKNPLLDIALELERIALEDEYFVKRKLYPNVDFYSGLIYEAMGFQAEMFPVLFAIPRTVGWCAQWEEMVTDNEQKIARPRQIYTGATRRDYVAREKRTGQK</sequence>
<comment type="pathway">
    <text evidence="1 9">Carbohydrate metabolism; tricarboxylic acid cycle; isocitrate from oxaloacetate: step 1/2.</text>
</comment>
<evidence type="ECO:0000256" key="7">
    <source>
        <dbReference type="PIRNR" id="PIRNR001369"/>
    </source>
</evidence>
<name>A0A3A8JKF8_9BACT</name>
<proteinExistence type="inferred from homology"/>
<dbReference type="InterPro" id="IPR016142">
    <property type="entry name" value="Citrate_synth-like_lrg_a-sub"/>
</dbReference>
<dbReference type="Proteomes" id="UP000268094">
    <property type="component" value="Unassembled WGS sequence"/>
</dbReference>
<dbReference type="PIRSF" id="PIRSF001369">
    <property type="entry name" value="Citrate_synth"/>
    <property type="match status" value="1"/>
</dbReference>
<evidence type="ECO:0000256" key="3">
    <source>
        <dbReference type="ARBA" id="ARBA00022532"/>
    </source>
</evidence>
<comment type="catalytic activity">
    <reaction evidence="5 9">
        <text>oxaloacetate + acetyl-CoA + H2O = citrate + CoA + H(+)</text>
        <dbReference type="Rhea" id="RHEA:16845"/>
        <dbReference type="ChEBI" id="CHEBI:15377"/>
        <dbReference type="ChEBI" id="CHEBI:15378"/>
        <dbReference type="ChEBI" id="CHEBI:16452"/>
        <dbReference type="ChEBI" id="CHEBI:16947"/>
        <dbReference type="ChEBI" id="CHEBI:57287"/>
        <dbReference type="ChEBI" id="CHEBI:57288"/>
        <dbReference type="EC" id="2.3.3.16"/>
    </reaction>
</comment>
<reference evidence="12" key="1">
    <citation type="submission" date="2018-09" db="EMBL/GenBank/DDBJ databases">
        <authorList>
            <person name="Livingstone P.G."/>
            <person name="Whitworth D.E."/>
        </authorList>
    </citation>
    <scope>NUCLEOTIDE SEQUENCE [LARGE SCALE GENOMIC DNA]</scope>
    <source>
        <strain evidence="12">CA054A</strain>
    </source>
</reference>
<dbReference type="NCBIfam" id="TIGR01798">
    <property type="entry name" value="cit_synth_I"/>
    <property type="match status" value="1"/>
</dbReference>
<dbReference type="GO" id="GO:0036440">
    <property type="term" value="F:citrate synthase activity"/>
    <property type="evidence" value="ECO:0007669"/>
    <property type="project" value="UniProtKB-EC"/>
</dbReference>
<evidence type="ECO:0000256" key="8">
    <source>
        <dbReference type="PIRSR" id="PIRSR001369-1"/>
    </source>
</evidence>
<dbReference type="UniPathway" id="UPA00223">
    <property type="reaction ID" value="UER00717"/>
</dbReference>
<dbReference type="InterPro" id="IPR016143">
    <property type="entry name" value="Citrate_synth-like_sm_a-sub"/>
</dbReference>
<dbReference type="SUPFAM" id="SSF48256">
    <property type="entry name" value="Citrate synthase"/>
    <property type="match status" value="1"/>
</dbReference>
<dbReference type="RefSeq" id="WP_120539769.1">
    <property type="nucleotide sequence ID" value="NZ_RAVZ01000028.1"/>
</dbReference>